<dbReference type="EMBL" id="AHNY02000193">
    <property type="protein sequence ID" value="EMY24390.1"/>
    <property type="molecule type" value="Genomic_DNA"/>
</dbReference>
<dbReference type="BioCyc" id="LINT1085541:G11IQ-1861-MONOMER"/>
<name>N1UR83_LEPIR</name>
<dbReference type="AlphaFoldDB" id="N1UR83"/>
<evidence type="ECO:0000313" key="1">
    <source>
        <dbReference type="EMBL" id="EMY24390.1"/>
    </source>
</evidence>
<protein>
    <submittedName>
        <fullName evidence="1">Uncharacterized protein</fullName>
    </submittedName>
</protein>
<proteinExistence type="predicted"/>
<accession>N1UR83</accession>
<dbReference type="Proteomes" id="UP000012220">
    <property type="component" value="Unassembled WGS sequence"/>
</dbReference>
<reference evidence="1 2" key="1">
    <citation type="submission" date="2013-02" db="EMBL/GenBank/DDBJ databases">
        <authorList>
            <person name="Harkins D.M."/>
            <person name="Durkin A.S."/>
            <person name="Brinkac L.M."/>
            <person name="Haft D.H."/>
            <person name="Selengut J.D."/>
            <person name="Sanka R."/>
            <person name="DePew J."/>
            <person name="Purushe J."/>
            <person name="Picardeau M."/>
            <person name="Werts C."/>
            <person name="Goarant C."/>
            <person name="Vinetz J.M."/>
            <person name="Sutton G.G."/>
            <person name="Nierman W.C."/>
            <person name="Fouts D.E."/>
        </authorList>
    </citation>
    <scope>NUCLEOTIDE SEQUENCE [LARGE SCALE GENOMIC DNA]</scope>
    <source>
        <strain evidence="1 2">200703203</strain>
    </source>
</reference>
<organism evidence="1 2">
    <name type="scientific">Leptospira interrogans serovar Australis str. 200703203</name>
    <dbReference type="NCBI Taxonomy" id="1085541"/>
    <lineage>
        <taxon>Bacteria</taxon>
        <taxon>Pseudomonadati</taxon>
        <taxon>Spirochaetota</taxon>
        <taxon>Spirochaetia</taxon>
        <taxon>Leptospirales</taxon>
        <taxon>Leptospiraceae</taxon>
        <taxon>Leptospira</taxon>
    </lineage>
</organism>
<gene>
    <name evidence="1" type="ORF">LEP1GSC115_3866</name>
</gene>
<sequence>MGFTGFTDLSRGTLKSALVQLPYGSKIRRNGKIETIPQLSLKK</sequence>
<comment type="caution">
    <text evidence="1">The sequence shown here is derived from an EMBL/GenBank/DDBJ whole genome shotgun (WGS) entry which is preliminary data.</text>
</comment>
<evidence type="ECO:0000313" key="2">
    <source>
        <dbReference type="Proteomes" id="UP000012220"/>
    </source>
</evidence>